<feature type="transmembrane region" description="Helical" evidence="10">
    <location>
        <begin position="172"/>
        <end position="196"/>
    </location>
</feature>
<feature type="transmembrane region" description="Helical" evidence="10">
    <location>
        <begin position="127"/>
        <end position="151"/>
    </location>
</feature>
<dbReference type="OrthoDB" id="297496at2759"/>
<dbReference type="PRINTS" id="PR01333">
    <property type="entry name" value="2POREKCHANEL"/>
</dbReference>
<evidence type="ECO:0000256" key="1">
    <source>
        <dbReference type="ARBA" id="ARBA00004141"/>
    </source>
</evidence>
<feature type="transmembrane region" description="Helical" evidence="10">
    <location>
        <begin position="208"/>
        <end position="225"/>
    </location>
</feature>
<dbReference type="GO" id="GO:0005886">
    <property type="term" value="C:plasma membrane"/>
    <property type="evidence" value="ECO:0007669"/>
    <property type="project" value="TreeGrafter"/>
</dbReference>
<feature type="domain" description="Potassium channel" evidence="11">
    <location>
        <begin position="185"/>
        <end position="260"/>
    </location>
</feature>
<dbReference type="PRINTS" id="PR01096">
    <property type="entry name" value="TWIK1CHANNEL"/>
</dbReference>
<dbReference type="InterPro" id="IPR001779">
    <property type="entry name" value="2pore_dom_K_chnl_TWIK1"/>
</dbReference>
<dbReference type="SUPFAM" id="SSF81324">
    <property type="entry name" value="Voltage-gated potassium channels"/>
    <property type="match status" value="2"/>
</dbReference>
<feature type="transmembrane region" description="Helical" evidence="10">
    <location>
        <begin position="237"/>
        <end position="261"/>
    </location>
</feature>
<evidence type="ECO:0000313" key="12">
    <source>
        <dbReference type="Proteomes" id="UP000221080"/>
    </source>
</evidence>
<protein>
    <submittedName>
        <fullName evidence="13">Potassium channel, subfamily K, member 7</fullName>
    </submittedName>
</protein>
<dbReference type="GO" id="GO:0030322">
    <property type="term" value="P:stabilization of membrane potential"/>
    <property type="evidence" value="ECO:0007669"/>
    <property type="project" value="TreeGrafter"/>
</dbReference>
<evidence type="ECO:0000256" key="9">
    <source>
        <dbReference type="RuleBase" id="RU003857"/>
    </source>
</evidence>
<dbReference type="PANTHER" id="PTHR11003">
    <property type="entry name" value="POTASSIUM CHANNEL, SUBFAMILY K"/>
    <property type="match status" value="1"/>
</dbReference>
<keyword evidence="8 9" id="KW-0407">Ion channel</keyword>
<feature type="domain" description="Potassium channel" evidence="11">
    <location>
        <begin position="93"/>
        <end position="149"/>
    </location>
</feature>
<dbReference type="GO" id="GO:0015271">
    <property type="term" value="F:outward rectifier potassium channel activity"/>
    <property type="evidence" value="ECO:0007669"/>
    <property type="project" value="TreeGrafter"/>
</dbReference>
<dbReference type="CTD" id="10089"/>
<dbReference type="InterPro" id="IPR013099">
    <property type="entry name" value="K_chnl_dom"/>
</dbReference>
<proteinExistence type="inferred from homology"/>
<dbReference type="Proteomes" id="UP000221080">
    <property type="component" value="Chromosome 7"/>
</dbReference>
<dbReference type="InterPro" id="IPR003280">
    <property type="entry name" value="2pore_dom_K_chnl"/>
</dbReference>
<evidence type="ECO:0000256" key="2">
    <source>
        <dbReference type="ARBA" id="ARBA00022448"/>
    </source>
</evidence>
<keyword evidence="7 10" id="KW-0472">Membrane</keyword>
<gene>
    <name evidence="13" type="primary">kcnk7</name>
</gene>
<evidence type="ECO:0000256" key="3">
    <source>
        <dbReference type="ARBA" id="ARBA00022692"/>
    </source>
</evidence>
<dbReference type="PRINTS" id="PR01586">
    <property type="entry name" value="TWIKCHANNEL"/>
</dbReference>
<evidence type="ECO:0000256" key="7">
    <source>
        <dbReference type="ARBA" id="ARBA00023136"/>
    </source>
</evidence>
<dbReference type="GO" id="GO:0022841">
    <property type="term" value="F:potassium ion leak channel activity"/>
    <property type="evidence" value="ECO:0007669"/>
    <property type="project" value="TreeGrafter"/>
</dbReference>
<comment type="similarity">
    <text evidence="9">Belongs to the two pore domain potassium channel (TC 1.A.1.8) family.</text>
</comment>
<keyword evidence="2 9" id="KW-0813">Transport</keyword>
<evidence type="ECO:0000256" key="6">
    <source>
        <dbReference type="ARBA" id="ARBA00023065"/>
    </source>
</evidence>
<keyword evidence="6 9" id="KW-0406">Ion transport</keyword>
<evidence type="ECO:0000256" key="4">
    <source>
        <dbReference type="ARBA" id="ARBA00022958"/>
    </source>
</evidence>
<dbReference type="PANTHER" id="PTHR11003:SF59">
    <property type="entry name" value="POTASSIUM CHANNEL SUBFAMILY K MEMBER 1"/>
    <property type="match status" value="1"/>
</dbReference>
<reference evidence="13" key="2">
    <citation type="submission" date="2025-08" db="UniProtKB">
        <authorList>
            <consortium name="RefSeq"/>
        </authorList>
    </citation>
    <scope>IDENTIFICATION</scope>
    <source>
        <tissue evidence="13">Blood</tissue>
    </source>
</reference>
<keyword evidence="12" id="KW-1185">Reference proteome</keyword>
<organism evidence="12 13">
    <name type="scientific">Ictalurus punctatus</name>
    <name type="common">Channel catfish</name>
    <name type="synonym">Silurus punctatus</name>
    <dbReference type="NCBI Taxonomy" id="7998"/>
    <lineage>
        <taxon>Eukaryota</taxon>
        <taxon>Metazoa</taxon>
        <taxon>Chordata</taxon>
        <taxon>Craniata</taxon>
        <taxon>Vertebrata</taxon>
        <taxon>Euteleostomi</taxon>
        <taxon>Actinopterygii</taxon>
        <taxon>Neopterygii</taxon>
        <taxon>Teleostei</taxon>
        <taxon>Ostariophysi</taxon>
        <taxon>Siluriformes</taxon>
        <taxon>Ictaluridae</taxon>
        <taxon>Ictalurus</taxon>
    </lineage>
</organism>
<evidence type="ECO:0000256" key="5">
    <source>
        <dbReference type="ARBA" id="ARBA00022989"/>
    </source>
</evidence>
<name>A0A2D0R7Z1_ICTPU</name>
<dbReference type="Pfam" id="PF07885">
    <property type="entry name" value="Ion_trans_2"/>
    <property type="match status" value="2"/>
</dbReference>
<dbReference type="KEGG" id="ipu:108267206"/>
<dbReference type="GeneID" id="108267206"/>
<reference evidence="12" key="1">
    <citation type="journal article" date="2016" name="Nat. Commun.">
        <title>The channel catfish genome sequence provides insights into the evolution of scale formation in teleosts.</title>
        <authorList>
            <person name="Liu Z."/>
            <person name="Liu S."/>
            <person name="Yao J."/>
            <person name="Bao L."/>
            <person name="Zhang J."/>
            <person name="Li Y."/>
            <person name="Jiang C."/>
            <person name="Sun L."/>
            <person name="Wang R."/>
            <person name="Zhang Y."/>
            <person name="Zhou T."/>
            <person name="Zeng Q."/>
            <person name="Fu Q."/>
            <person name="Gao S."/>
            <person name="Li N."/>
            <person name="Koren S."/>
            <person name="Jiang Y."/>
            <person name="Zimin A."/>
            <person name="Xu P."/>
            <person name="Phillippy A.M."/>
            <person name="Geng X."/>
            <person name="Song L."/>
            <person name="Sun F."/>
            <person name="Li C."/>
            <person name="Wang X."/>
            <person name="Chen A."/>
            <person name="Jin Y."/>
            <person name="Yuan Z."/>
            <person name="Yang Y."/>
            <person name="Tan S."/>
            <person name="Peatman E."/>
            <person name="Lu J."/>
            <person name="Qin Z."/>
            <person name="Dunham R."/>
            <person name="Li Z."/>
            <person name="Sonstegard T."/>
            <person name="Feng J."/>
            <person name="Danzmann R.G."/>
            <person name="Schroeder S."/>
            <person name="Scheffler B."/>
            <person name="Duke M.V."/>
            <person name="Ballard L."/>
            <person name="Kucuktas H."/>
            <person name="Kaltenboeck L."/>
            <person name="Liu H."/>
            <person name="Armbruster J."/>
            <person name="Xie Y."/>
            <person name="Kirby M.L."/>
            <person name="Tian Y."/>
            <person name="Flanagan M.E."/>
            <person name="Mu W."/>
            <person name="Waldbieser G.C."/>
        </authorList>
    </citation>
    <scope>NUCLEOTIDE SEQUENCE [LARGE SCALE GENOMIC DNA]</scope>
    <source>
        <strain evidence="12">SDA103</strain>
    </source>
</reference>
<evidence type="ECO:0000259" key="11">
    <source>
        <dbReference type="Pfam" id="PF07885"/>
    </source>
</evidence>
<evidence type="ECO:0000256" key="10">
    <source>
        <dbReference type="SAM" id="Phobius"/>
    </source>
</evidence>
<dbReference type="Gene3D" id="1.10.287.70">
    <property type="match status" value="1"/>
</dbReference>
<evidence type="ECO:0000313" key="13">
    <source>
        <dbReference type="RefSeq" id="XP_017326699.1"/>
    </source>
</evidence>
<comment type="subcellular location">
    <subcellularLocation>
        <location evidence="1">Membrane</location>
        <topology evidence="1">Multi-pass membrane protein</topology>
    </subcellularLocation>
</comment>
<dbReference type="STRING" id="7998.ENSIPUP00000026570"/>
<sequence>MGQNMESVLTFCRSYSFTFLLLCYFLYMIIGAVIFMVLEQPEQDALVAEVHERRRRFLEDNQCVKESSLDRLLKKVLFAGKRGVTVKADSDEYNFDFTSSLFFVITFLTTTGYGTTVPLSDEGRVFCMLYCVFGIPLTFLLLSSVTHTLVPRVSRAPIRHLHIYWGLSRSKAALIYCGILAVCTAALFFLLPAVSLCLMEEDWSFLESFYFCFISLSTIGLGDYLPGRMHSRAARQALEFATSCYLMLGLVVLLVVMESFWKLQQVQALVRLFVGSTAASLKEDDLEELVLGEWPDSHDIPTAAVQFRPPISIISHRMSDSPAFPFVEDACTSFTAKAATYKKTVCPQHQPDTDPDPADQNN</sequence>
<dbReference type="AlphaFoldDB" id="A0A2D0R7Z1"/>
<feature type="transmembrane region" description="Helical" evidence="10">
    <location>
        <begin position="15"/>
        <end position="38"/>
    </location>
</feature>
<keyword evidence="4" id="KW-0630">Potassium</keyword>
<accession>A0A2D0R7Z1</accession>
<dbReference type="RefSeq" id="XP_017326699.1">
    <property type="nucleotide sequence ID" value="XM_017471210.3"/>
</dbReference>
<dbReference type="InterPro" id="IPR005408">
    <property type="entry name" value="2pore_dom_K_chnl_TWIK"/>
</dbReference>
<keyword evidence="5 10" id="KW-1133">Transmembrane helix</keyword>
<keyword evidence="3 9" id="KW-0812">Transmembrane</keyword>
<feature type="transmembrane region" description="Helical" evidence="10">
    <location>
        <begin position="97"/>
        <end position="115"/>
    </location>
</feature>
<evidence type="ECO:0000256" key="8">
    <source>
        <dbReference type="ARBA" id="ARBA00023303"/>
    </source>
</evidence>